<reference evidence="2" key="1">
    <citation type="submission" date="2020-11" db="EMBL/GenBank/DDBJ databases">
        <authorList>
            <consortium name="DOE Joint Genome Institute"/>
            <person name="Ahrendt S."/>
            <person name="Riley R."/>
            <person name="Andreopoulos W."/>
            <person name="Labutti K."/>
            <person name="Pangilinan J."/>
            <person name="Ruiz-Duenas F.J."/>
            <person name="Barrasa J.M."/>
            <person name="Sanchez-Garcia M."/>
            <person name="Camarero S."/>
            <person name="Miyauchi S."/>
            <person name="Serrano A."/>
            <person name="Linde D."/>
            <person name="Babiker R."/>
            <person name="Drula E."/>
            <person name="Ayuso-Fernandez I."/>
            <person name="Pacheco R."/>
            <person name="Padilla G."/>
            <person name="Ferreira P."/>
            <person name="Barriuso J."/>
            <person name="Kellner H."/>
            <person name="Castanera R."/>
            <person name="Alfaro M."/>
            <person name="Ramirez L."/>
            <person name="Pisabarro A.G."/>
            <person name="Kuo A."/>
            <person name="Tritt A."/>
            <person name="Lipzen A."/>
            <person name="He G."/>
            <person name="Yan M."/>
            <person name="Ng V."/>
            <person name="Cullen D."/>
            <person name="Martin F."/>
            <person name="Rosso M.-N."/>
            <person name="Henrissat B."/>
            <person name="Hibbett D."/>
            <person name="Martinez A.T."/>
            <person name="Grigoriev I.V."/>
        </authorList>
    </citation>
    <scope>NUCLEOTIDE SEQUENCE</scope>
    <source>
        <strain evidence="2">AH 40177</strain>
    </source>
</reference>
<evidence type="ECO:0000313" key="2">
    <source>
        <dbReference type="EMBL" id="KAF9067179.1"/>
    </source>
</evidence>
<sequence length="223" mass="23871">MAEEESVPKQSVGWPRGSGHKQKAQKEAERQRRLNPASYQPTGLVVPGTSVNASTWDVLMHPPSSFPSTSLTPSSTSINEFHISSESVSQTCIASESASQMHIASESTSQTCTASESVIVPSKSLQTVLKHAQHVALSSFNVGESLPIPGTVKGMIYTKCPDWGLNPGPSGEIPRCSNQLSYLAMVTANGRSLKYCQRCNTHIVPTSISSDLHIASLDLHIAL</sequence>
<organism evidence="2 3">
    <name type="scientific">Rhodocollybia butyracea</name>
    <dbReference type="NCBI Taxonomy" id="206335"/>
    <lineage>
        <taxon>Eukaryota</taxon>
        <taxon>Fungi</taxon>
        <taxon>Dikarya</taxon>
        <taxon>Basidiomycota</taxon>
        <taxon>Agaricomycotina</taxon>
        <taxon>Agaricomycetes</taxon>
        <taxon>Agaricomycetidae</taxon>
        <taxon>Agaricales</taxon>
        <taxon>Marasmiineae</taxon>
        <taxon>Omphalotaceae</taxon>
        <taxon>Rhodocollybia</taxon>
    </lineage>
</organism>
<gene>
    <name evidence="2" type="ORF">BDP27DRAFT_1423053</name>
</gene>
<feature type="region of interest" description="Disordered" evidence="1">
    <location>
        <begin position="1"/>
        <end position="46"/>
    </location>
</feature>
<accession>A0A9P5PPT1</accession>
<proteinExistence type="predicted"/>
<dbReference type="AlphaFoldDB" id="A0A9P5PPT1"/>
<dbReference type="EMBL" id="JADNRY010000076">
    <property type="protein sequence ID" value="KAF9067179.1"/>
    <property type="molecule type" value="Genomic_DNA"/>
</dbReference>
<keyword evidence="3" id="KW-1185">Reference proteome</keyword>
<dbReference type="Proteomes" id="UP000772434">
    <property type="component" value="Unassembled WGS sequence"/>
</dbReference>
<evidence type="ECO:0000256" key="1">
    <source>
        <dbReference type="SAM" id="MobiDB-lite"/>
    </source>
</evidence>
<evidence type="ECO:0000313" key="3">
    <source>
        <dbReference type="Proteomes" id="UP000772434"/>
    </source>
</evidence>
<protein>
    <submittedName>
        <fullName evidence="2">Uncharacterized protein</fullName>
    </submittedName>
</protein>
<name>A0A9P5PPT1_9AGAR</name>
<comment type="caution">
    <text evidence="2">The sequence shown here is derived from an EMBL/GenBank/DDBJ whole genome shotgun (WGS) entry which is preliminary data.</text>
</comment>